<keyword evidence="7" id="KW-0460">Magnesium</keyword>
<dbReference type="GO" id="GO:0044038">
    <property type="term" value="P:cell wall macromolecule biosynthetic process"/>
    <property type="evidence" value="ECO:0007669"/>
    <property type="project" value="TreeGrafter"/>
</dbReference>
<keyword evidence="9" id="KW-0328">Glycosyltransferase</keyword>
<keyword evidence="5 8" id="KW-1133">Transmembrane helix</keyword>
<feature type="transmembrane region" description="Helical" evidence="8">
    <location>
        <begin position="179"/>
        <end position="198"/>
    </location>
</feature>
<evidence type="ECO:0000256" key="2">
    <source>
        <dbReference type="ARBA" id="ARBA00022475"/>
    </source>
</evidence>
<keyword evidence="7" id="KW-0479">Metal-binding</keyword>
<keyword evidence="4 8" id="KW-0812">Transmembrane</keyword>
<dbReference type="EMBL" id="LNYW01000043">
    <property type="protein sequence ID" value="KTD60743.1"/>
    <property type="molecule type" value="Genomic_DNA"/>
</dbReference>
<keyword evidence="10" id="KW-1185">Reference proteome</keyword>
<evidence type="ECO:0000313" key="10">
    <source>
        <dbReference type="Proteomes" id="UP000054600"/>
    </source>
</evidence>
<feature type="transmembrane region" description="Helical" evidence="8">
    <location>
        <begin position="277"/>
        <end position="301"/>
    </location>
</feature>
<organism evidence="9 10">
    <name type="scientific">Legionella shakespearei DSM 23087</name>
    <dbReference type="NCBI Taxonomy" id="1122169"/>
    <lineage>
        <taxon>Bacteria</taxon>
        <taxon>Pseudomonadati</taxon>
        <taxon>Pseudomonadota</taxon>
        <taxon>Gammaproteobacteria</taxon>
        <taxon>Legionellales</taxon>
        <taxon>Legionellaceae</taxon>
        <taxon>Legionella</taxon>
    </lineage>
</organism>
<feature type="transmembrane region" description="Helical" evidence="8">
    <location>
        <begin position="6"/>
        <end position="25"/>
    </location>
</feature>
<dbReference type="GO" id="GO:0009103">
    <property type="term" value="P:lipopolysaccharide biosynthetic process"/>
    <property type="evidence" value="ECO:0007669"/>
    <property type="project" value="TreeGrafter"/>
</dbReference>
<evidence type="ECO:0000256" key="8">
    <source>
        <dbReference type="SAM" id="Phobius"/>
    </source>
</evidence>
<dbReference type="Proteomes" id="UP000054600">
    <property type="component" value="Unassembled WGS sequence"/>
</dbReference>
<dbReference type="RefSeq" id="WP_018577585.1">
    <property type="nucleotide sequence ID" value="NZ_KB892404.1"/>
</dbReference>
<dbReference type="OrthoDB" id="9783652at2"/>
<feature type="transmembrane region" description="Helical" evidence="8">
    <location>
        <begin position="122"/>
        <end position="145"/>
    </location>
</feature>
<feature type="transmembrane region" description="Helical" evidence="8">
    <location>
        <begin position="73"/>
        <end position="92"/>
    </location>
</feature>
<feature type="transmembrane region" description="Helical" evidence="8">
    <location>
        <begin position="99"/>
        <end position="116"/>
    </location>
</feature>
<evidence type="ECO:0000256" key="7">
    <source>
        <dbReference type="PIRSR" id="PIRSR600715-1"/>
    </source>
</evidence>
<evidence type="ECO:0000256" key="3">
    <source>
        <dbReference type="ARBA" id="ARBA00022679"/>
    </source>
</evidence>
<proteinExistence type="predicted"/>
<gene>
    <name evidence="9" type="primary">wecA</name>
    <name evidence="9" type="ORF">Lsha_1460</name>
</gene>
<feature type="binding site" evidence="7">
    <location>
        <position position="209"/>
    </location>
    <ligand>
        <name>Mg(2+)</name>
        <dbReference type="ChEBI" id="CHEBI:18420"/>
    </ligand>
</feature>
<dbReference type="PATRIC" id="fig|1122169.6.peg.1683"/>
<comment type="cofactor">
    <cofactor evidence="7">
        <name>Mg(2+)</name>
        <dbReference type="ChEBI" id="CHEBI:18420"/>
    </cofactor>
</comment>
<dbReference type="PANTHER" id="PTHR22926">
    <property type="entry name" value="PHOSPHO-N-ACETYLMURAMOYL-PENTAPEPTIDE-TRANSFERASE"/>
    <property type="match status" value="1"/>
</dbReference>
<dbReference type="GO" id="GO:0016757">
    <property type="term" value="F:glycosyltransferase activity"/>
    <property type="evidence" value="ECO:0007669"/>
    <property type="project" value="UniProtKB-KW"/>
</dbReference>
<evidence type="ECO:0000256" key="6">
    <source>
        <dbReference type="ARBA" id="ARBA00023136"/>
    </source>
</evidence>
<name>A0A0W0YV58_9GAMM</name>
<dbReference type="STRING" id="1122169.Lsha_1460"/>
<dbReference type="eggNOG" id="COG0472">
    <property type="taxonomic scope" value="Bacteria"/>
</dbReference>
<feature type="binding site" evidence="7">
    <location>
        <position position="149"/>
    </location>
    <ligand>
        <name>Mg(2+)</name>
        <dbReference type="ChEBI" id="CHEBI:18420"/>
    </ligand>
</feature>
<dbReference type="Pfam" id="PF00953">
    <property type="entry name" value="Glycos_transf_4"/>
    <property type="match status" value="1"/>
</dbReference>
<feature type="transmembrane region" description="Helical" evidence="8">
    <location>
        <begin position="307"/>
        <end position="327"/>
    </location>
</feature>
<evidence type="ECO:0000256" key="4">
    <source>
        <dbReference type="ARBA" id="ARBA00022692"/>
    </source>
</evidence>
<evidence type="ECO:0000256" key="5">
    <source>
        <dbReference type="ARBA" id="ARBA00022989"/>
    </source>
</evidence>
<keyword evidence="2" id="KW-1003">Cell membrane</keyword>
<dbReference type="GO" id="GO:0046872">
    <property type="term" value="F:metal ion binding"/>
    <property type="evidence" value="ECO:0007669"/>
    <property type="project" value="UniProtKB-KW"/>
</dbReference>
<feature type="transmembrane region" description="Helical" evidence="8">
    <location>
        <begin position="46"/>
        <end position="67"/>
    </location>
</feature>
<comment type="subcellular location">
    <subcellularLocation>
        <location evidence="1">Cell membrane</location>
        <topology evidence="1">Multi-pass membrane protein</topology>
    </subcellularLocation>
</comment>
<dbReference type="AlphaFoldDB" id="A0A0W0YV58"/>
<dbReference type="PANTHER" id="PTHR22926:SF3">
    <property type="entry name" value="UNDECAPRENYL-PHOSPHATE ALPHA-N-ACETYLGLUCOSAMINYL 1-PHOSPHATE TRANSFERASE"/>
    <property type="match status" value="1"/>
</dbReference>
<dbReference type="GO" id="GO:0005886">
    <property type="term" value="C:plasma membrane"/>
    <property type="evidence" value="ECO:0007669"/>
    <property type="project" value="UniProtKB-SubCell"/>
</dbReference>
<keyword evidence="6 8" id="KW-0472">Membrane</keyword>
<sequence length="337" mass="37949">MNVILSLILIAVSAALIRLFCVLAQNTRLMDKPNERSLHTNPTVRGGGLVFIGLSLISLPFICYYNGTSFAQQAVFFVSIILLAAISFLDDLYQLSAKLRFLVQGIVALAVVFFMRPETLDFVVFSFSNPFLVGVFLFFATVWAINHFNFMDGLDGFCALQSVFLLAAYAFFFSVHSGFIYQDFCLVLMCGLLGFLIFNFPPAKLFMGDVGSASLGFITFAVAVIAQQKYQIPMMYWFLLNSLFLFDATLTLVRRILNKEKWYTAHRKHAYQRIKQFGVSARTILLGQTLINASFLLLILLLQHNKLNLLLVLCIQLGGMGLVYALIEKRFPMYGNC</sequence>
<evidence type="ECO:0000313" key="9">
    <source>
        <dbReference type="EMBL" id="KTD60743.1"/>
    </source>
</evidence>
<keyword evidence="3 9" id="KW-0808">Transferase</keyword>
<dbReference type="InterPro" id="IPR000715">
    <property type="entry name" value="Glycosyl_transferase_4"/>
</dbReference>
<dbReference type="CDD" id="cd06854">
    <property type="entry name" value="GT_WbpL_WbcO_like"/>
    <property type="match status" value="1"/>
</dbReference>
<dbReference type="GO" id="GO:0016780">
    <property type="term" value="F:phosphotransferase activity, for other substituted phosphate groups"/>
    <property type="evidence" value="ECO:0007669"/>
    <property type="project" value="InterPro"/>
</dbReference>
<accession>A0A0W0YV58</accession>
<reference evidence="9 10" key="1">
    <citation type="submission" date="2015-11" db="EMBL/GenBank/DDBJ databases">
        <title>Genomic analysis of 38 Legionella species identifies large and diverse effector repertoires.</title>
        <authorList>
            <person name="Burstein D."/>
            <person name="Amaro F."/>
            <person name="Zusman T."/>
            <person name="Lifshitz Z."/>
            <person name="Cohen O."/>
            <person name="Gilbert J.A."/>
            <person name="Pupko T."/>
            <person name="Shuman H.A."/>
            <person name="Segal G."/>
        </authorList>
    </citation>
    <scope>NUCLEOTIDE SEQUENCE [LARGE SCALE GENOMIC DNA]</scope>
    <source>
        <strain evidence="9 10">ATCC 49655</strain>
    </source>
</reference>
<feature type="transmembrane region" description="Helical" evidence="8">
    <location>
        <begin position="157"/>
        <end position="173"/>
    </location>
</feature>
<feature type="transmembrane region" description="Helical" evidence="8">
    <location>
        <begin position="234"/>
        <end position="257"/>
    </location>
</feature>
<comment type="caution">
    <text evidence="9">The sequence shown here is derived from an EMBL/GenBank/DDBJ whole genome shotgun (WGS) entry which is preliminary data.</text>
</comment>
<protein>
    <submittedName>
        <fullName evidence="9">Alpha-N-acetylglucosaminyltransferase</fullName>
    </submittedName>
</protein>
<dbReference type="GO" id="GO:0071555">
    <property type="term" value="P:cell wall organization"/>
    <property type="evidence" value="ECO:0007669"/>
    <property type="project" value="TreeGrafter"/>
</dbReference>
<evidence type="ECO:0000256" key="1">
    <source>
        <dbReference type="ARBA" id="ARBA00004651"/>
    </source>
</evidence>
<feature type="transmembrane region" description="Helical" evidence="8">
    <location>
        <begin position="210"/>
        <end position="228"/>
    </location>
</feature>